<keyword evidence="2" id="KW-1185">Reference proteome</keyword>
<dbReference type="Gene3D" id="3.60.15.10">
    <property type="entry name" value="Ribonuclease Z/Hydroxyacylglutathione hydrolase-like"/>
    <property type="match status" value="1"/>
</dbReference>
<dbReference type="RefSeq" id="WP_145851684.1">
    <property type="nucleotide sequence ID" value="NZ_RPFW01000001.1"/>
</dbReference>
<gene>
    <name evidence="1" type="ORF">EAS64_06230</name>
</gene>
<proteinExistence type="predicted"/>
<organism evidence="1 2">
    <name type="scientific">Trebonia kvetii</name>
    <dbReference type="NCBI Taxonomy" id="2480626"/>
    <lineage>
        <taxon>Bacteria</taxon>
        <taxon>Bacillati</taxon>
        <taxon>Actinomycetota</taxon>
        <taxon>Actinomycetes</taxon>
        <taxon>Streptosporangiales</taxon>
        <taxon>Treboniaceae</taxon>
        <taxon>Trebonia</taxon>
    </lineage>
</organism>
<dbReference type="SUPFAM" id="SSF56281">
    <property type="entry name" value="Metallo-hydrolase/oxidoreductase"/>
    <property type="match status" value="1"/>
</dbReference>
<dbReference type="PANTHER" id="PTHR43546">
    <property type="entry name" value="UPF0173 METAL-DEPENDENT HYDROLASE MJ1163-RELATED"/>
    <property type="match status" value="1"/>
</dbReference>
<name>A0A6P2C6L7_9ACTN</name>
<dbReference type="GO" id="GO:0016787">
    <property type="term" value="F:hydrolase activity"/>
    <property type="evidence" value="ECO:0007669"/>
    <property type="project" value="UniProtKB-KW"/>
</dbReference>
<dbReference type="AlphaFoldDB" id="A0A6P2C6L7"/>
<evidence type="ECO:0000313" key="2">
    <source>
        <dbReference type="Proteomes" id="UP000460272"/>
    </source>
</evidence>
<reference evidence="1 2" key="1">
    <citation type="submission" date="2018-11" db="EMBL/GenBank/DDBJ databases">
        <title>Trebonia kvetii gen.nov., sp.nov., a novel acidophilic actinobacterium, and proposal of the new actinobacterial family Treboniaceae fam. nov.</title>
        <authorList>
            <person name="Rapoport D."/>
            <person name="Sagova-Mareckova M."/>
            <person name="Sedlacek I."/>
            <person name="Provaznik J."/>
            <person name="Kralova S."/>
            <person name="Pavlinic D."/>
            <person name="Benes V."/>
            <person name="Kopecky J."/>
        </authorList>
    </citation>
    <scope>NUCLEOTIDE SEQUENCE [LARGE SCALE GENOMIC DNA]</scope>
    <source>
        <strain evidence="1 2">15Tr583</strain>
    </source>
</reference>
<dbReference type="Pfam" id="PF13483">
    <property type="entry name" value="Lactamase_B_3"/>
    <property type="match status" value="1"/>
</dbReference>
<keyword evidence="1" id="KW-0378">Hydrolase</keyword>
<dbReference type="Proteomes" id="UP000460272">
    <property type="component" value="Unassembled WGS sequence"/>
</dbReference>
<comment type="caution">
    <text evidence="1">The sequence shown here is derived from an EMBL/GenBank/DDBJ whole genome shotgun (WGS) entry which is preliminary data.</text>
</comment>
<dbReference type="EMBL" id="RPFW01000001">
    <property type="protein sequence ID" value="TVZ06928.1"/>
    <property type="molecule type" value="Genomic_DNA"/>
</dbReference>
<accession>A0A6P2C6L7</accession>
<sequence length="213" mass="22689">MELTKHAHACVTLDKAGGHLVVDPGTFASNAAELLADTSTVLITHEHFDHFDEAAITAALDARPELRVFGPAAVTGRWPGRESQVTAVAPGDRFEAEGFEIAVFGGTHALVHADIPRIANVGYLIDGAVYHPGDSYEVPPAVVHTLLLPTSGPWTKMAEAVDFVRAVRPETLVQIHDIMLSEIGQQAAAMFLSPQMLTEVALTIVPVGETISL</sequence>
<dbReference type="PANTHER" id="PTHR43546:SF3">
    <property type="entry name" value="UPF0173 METAL-DEPENDENT HYDROLASE MJ1163"/>
    <property type="match status" value="1"/>
</dbReference>
<dbReference type="InterPro" id="IPR036866">
    <property type="entry name" value="RibonucZ/Hydroxyglut_hydro"/>
</dbReference>
<dbReference type="InterPro" id="IPR050114">
    <property type="entry name" value="UPF0173_UPF0282_UlaG_hydrolase"/>
</dbReference>
<dbReference type="OrthoDB" id="3190691at2"/>
<protein>
    <submittedName>
        <fullName evidence="1">MBL fold metallo-hydrolase</fullName>
    </submittedName>
</protein>
<evidence type="ECO:0000313" key="1">
    <source>
        <dbReference type="EMBL" id="TVZ06928.1"/>
    </source>
</evidence>